<evidence type="ECO:0000256" key="8">
    <source>
        <dbReference type="SAM" id="Phobius"/>
    </source>
</evidence>
<evidence type="ECO:0000256" key="4">
    <source>
        <dbReference type="ARBA" id="ARBA00022475"/>
    </source>
</evidence>
<evidence type="ECO:0000259" key="9">
    <source>
        <dbReference type="PROSITE" id="PS50850"/>
    </source>
</evidence>
<keyword evidence="11" id="KW-1185">Reference proteome</keyword>
<dbReference type="PANTHER" id="PTHR42718:SF9">
    <property type="entry name" value="MAJOR FACILITATOR SUPERFAMILY MULTIDRUG TRANSPORTER MFSC"/>
    <property type="match status" value="1"/>
</dbReference>
<evidence type="ECO:0000256" key="7">
    <source>
        <dbReference type="ARBA" id="ARBA00023136"/>
    </source>
</evidence>
<evidence type="ECO:0000313" key="11">
    <source>
        <dbReference type="Proteomes" id="UP000035080"/>
    </source>
</evidence>
<dbReference type="PROSITE" id="PS50850">
    <property type="entry name" value="MFS"/>
    <property type="match status" value="1"/>
</dbReference>
<dbReference type="NCBIfam" id="TIGR00711">
    <property type="entry name" value="efflux_EmrB"/>
    <property type="match status" value="1"/>
</dbReference>
<sequence length="526" mass="56737">MEQTSEPSHAPIRSQQAPLAGPQLVIATIFVAMATFMTVLDTSIANVAIPSLSGELGVSVDEGTWVITIFAAANAVSIPLTGWLTQRVGQVRLFVGSILGFVIASWLCGIAPTLPFLLGARVLQGIVAGPLIPLSQALLLSSWPKEKSGTALSLWAVTATVGPIAGPLLGGWLTDHYSWSWIFYVNIPVGIAAASVVWMIYQKRETPVVKLPIDLVGLGLLVAWVGALQVMLDKGEDLDWFSSPVIVALGILALVCFAFFLVWELTEPHPIVDIKLFQQVNFRWGTIAISVSYALYFGNLVLLPQWMQSYLGYTAFDAGKITAPVGVFALLLSPAIGRLMSRIDVRLMATLAFLGYAGVFFLRSSYVSQIDAFHLVLPTLLQGIPVALWFVPLTAIILSELPPERIPAAAGLSNFARIFCGAVGTSISTTVWNNRTILHHARLIEQASVNNPVFAQQIDALQTLLHVDQSTAYAMYNTTVTGQAVVMGLDDFFYISSVIFVLMIPLIWFTRSVGNGANVDAATAAH</sequence>
<dbReference type="Gene3D" id="1.20.1250.20">
    <property type="entry name" value="MFS general substrate transporter like domains"/>
    <property type="match status" value="2"/>
</dbReference>
<feature type="transmembrane region" description="Helical" evidence="8">
    <location>
        <begin position="24"/>
        <end position="45"/>
    </location>
</feature>
<feature type="domain" description="Major facilitator superfamily (MFS) profile" evidence="9">
    <location>
        <begin position="27"/>
        <end position="515"/>
    </location>
</feature>
<feature type="transmembrane region" description="Helical" evidence="8">
    <location>
        <begin position="91"/>
        <end position="112"/>
    </location>
</feature>
<dbReference type="CDD" id="cd17503">
    <property type="entry name" value="MFS_LmrB_MDR_like"/>
    <property type="match status" value="1"/>
</dbReference>
<proteinExistence type="inferred from homology"/>
<feature type="transmembrane region" description="Helical" evidence="8">
    <location>
        <begin position="118"/>
        <end position="140"/>
    </location>
</feature>
<evidence type="ECO:0000256" key="1">
    <source>
        <dbReference type="ARBA" id="ARBA00004651"/>
    </source>
</evidence>
<dbReference type="InterPro" id="IPR020846">
    <property type="entry name" value="MFS_dom"/>
</dbReference>
<reference evidence="10 11" key="1">
    <citation type="journal article" date="2015" name="Genome Announc.">
        <title>Genome Sequences of Two Pandoraea pnomenusa Isolates Recovered 11 Months Apart from a Cystic Fibrosis Patient.</title>
        <authorList>
            <person name="Ee R."/>
            <person name="Ambrose M."/>
            <person name="Lazenby J."/>
            <person name="Williams P."/>
            <person name="Chan K.G."/>
            <person name="Roddam L."/>
        </authorList>
    </citation>
    <scope>NUCLEOTIDE SEQUENCE [LARGE SCALE GENOMIC DNA]</scope>
    <source>
        <strain evidence="10 11">6399</strain>
    </source>
</reference>
<dbReference type="Pfam" id="PF07690">
    <property type="entry name" value="MFS_1"/>
    <property type="match status" value="1"/>
</dbReference>
<keyword evidence="5 8" id="KW-0812">Transmembrane</keyword>
<evidence type="ECO:0000256" key="5">
    <source>
        <dbReference type="ARBA" id="ARBA00022692"/>
    </source>
</evidence>
<evidence type="ECO:0000256" key="2">
    <source>
        <dbReference type="ARBA" id="ARBA00008537"/>
    </source>
</evidence>
<gene>
    <name evidence="10" type="ORF">PI93_021425</name>
</gene>
<feature type="transmembrane region" description="Helical" evidence="8">
    <location>
        <begin position="492"/>
        <end position="510"/>
    </location>
</feature>
<feature type="transmembrane region" description="Helical" evidence="8">
    <location>
        <begin position="179"/>
        <end position="201"/>
    </location>
</feature>
<feature type="transmembrane region" description="Helical" evidence="8">
    <location>
        <begin position="65"/>
        <end position="84"/>
    </location>
</feature>
<evidence type="ECO:0000256" key="3">
    <source>
        <dbReference type="ARBA" id="ARBA00022448"/>
    </source>
</evidence>
<accession>A0ABX6HVI1</accession>
<feature type="transmembrane region" description="Helical" evidence="8">
    <location>
        <begin position="284"/>
        <end position="304"/>
    </location>
</feature>
<evidence type="ECO:0000313" key="10">
    <source>
        <dbReference type="EMBL" id="QHF14926.1"/>
    </source>
</evidence>
<keyword evidence="7 8" id="KW-0472">Membrane</keyword>
<dbReference type="SUPFAM" id="SSF103473">
    <property type="entry name" value="MFS general substrate transporter"/>
    <property type="match status" value="1"/>
</dbReference>
<feature type="transmembrane region" description="Helical" evidence="8">
    <location>
        <begin position="375"/>
        <end position="398"/>
    </location>
</feature>
<organism evidence="10 11">
    <name type="scientific">Pandoraea fibrosis</name>
    <dbReference type="NCBI Taxonomy" id="1891094"/>
    <lineage>
        <taxon>Bacteria</taxon>
        <taxon>Pseudomonadati</taxon>
        <taxon>Pseudomonadota</taxon>
        <taxon>Betaproteobacteria</taxon>
        <taxon>Burkholderiales</taxon>
        <taxon>Burkholderiaceae</taxon>
        <taxon>Pandoraea</taxon>
    </lineage>
</organism>
<comment type="subcellular location">
    <subcellularLocation>
        <location evidence="1">Cell membrane</location>
        <topology evidence="1">Multi-pass membrane protein</topology>
    </subcellularLocation>
</comment>
<feature type="transmembrane region" description="Helical" evidence="8">
    <location>
        <begin position="310"/>
        <end position="333"/>
    </location>
</feature>
<dbReference type="RefSeq" id="WP_039373517.1">
    <property type="nucleotide sequence ID" value="NZ_CP047385.1"/>
</dbReference>
<keyword evidence="4" id="KW-1003">Cell membrane</keyword>
<dbReference type="InterPro" id="IPR011701">
    <property type="entry name" value="MFS"/>
</dbReference>
<dbReference type="EMBL" id="CP047385">
    <property type="protein sequence ID" value="QHF14926.1"/>
    <property type="molecule type" value="Genomic_DNA"/>
</dbReference>
<feature type="transmembrane region" description="Helical" evidence="8">
    <location>
        <begin position="345"/>
        <end position="363"/>
    </location>
</feature>
<feature type="transmembrane region" description="Helical" evidence="8">
    <location>
        <begin position="244"/>
        <end position="263"/>
    </location>
</feature>
<keyword evidence="3" id="KW-0813">Transport</keyword>
<comment type="similarity">
    <text evidence="2">Belongs to the major facilitator superfamily. EmrB family.</text>
</comment>
<name>A0ABX6HVI1_9BURK</name>
<feature type="transmembrane region" description="Helical" evidence="8">
    <location>
        <begin position="152"/>
        <end position="173"/>
    </location>
</feature>
<keyword evidence="6 8" id="KW-1133">Transmembrane helix</keyword>
<dbReference type="InterPro" id="IPR036259">
    <property type="entry name" value="MFS_trans_sf"/>
</dbReference>
<dbReference type="Proteomes" id="UP000035080">
    <property type="component" value="Chromosome"/>
</dbReference>
<protein>
    <submittedName>
        <fullName evidence="10">DHA2 family efflux MFS transporter permease subunit</fullName>
    </submittedName>
</protein>
<feature type="transmembrane region" description="Helical" evidence="8">
    <location>
        <begin position="213"/>
        <end position="232"/>
    </location>
</feature>
<dbReference type="PANTHER" id="PTHR42718">
    <property type="entry name" value="MAJOR FACILITATOR SUPERFAMILY MULTIDRUG TRANSPORTER MFSC"/>
    <property type="match status" value="1"/>
</dbReference>
<dbReference type="InterPro" id="IPR004638">
    <property type="entry name" value="EmrB-like"/>
</dbReference>
<evidence type="ECO:0000256" key="6">
    <source>
        <dbReference type="ARBA" id="ARBA00022989"/>
    </source>
</evidence>